<dbReference type="AlphaFoldDB" id="A0A7I8VA35"/>
<evidence type="ECO:0000313" key="3">
    <source>
        <dbReference type="Proteomes" id="UP000549394"/>
    </source>
</evidence>
<evidence type="ECO:0000313" key="2">
    <source>
        <dbReference type="EMBL" id="CAD5112080.1"/>
    </source>
</evidence>
<feature type="compositionally biased region" description="Low complexity" evidence="1">
    <location>
        <begin position="115"/>
        <end position="131"/>
    </location>
</feature>
<comment type="caution">
    <text evidence="2">The sequence shown here is derived from an EMBL/GenBank/DDBJ whole genome shotgun (WGS) entry which is preliminary data.</text>
</comment>
<keyword evidence="3" id="KW-1185">Reference proteome</keyword>
<dbReference type="Proteomes" id="UP000549394">
    <property type="component" value="Unassembled WGS sequence"/>
</dbReference>
<feature type="compositionally biased region" description="Polar residues" evidence="1">
    <location>
        <begin position="99"/>
        <end position="114"/>
    </location>
</feature>
<dbReference type="EMBL" id="CAJFCJ010000002">
    <property type="protein sequence ID" value="CAD5112080.1"/>
    <property type="molecule type" value="Genomic_DNA"/>
</dbReference>
<name>A0A7I8VA35_9ANNE</name>
<sequence length="241" mass="27208">MSYRIRYEMSHTKLKGAYGLPTAVIQLLNQLTPHSDALKWQVSGGNGKVMLTLTWDWRTSKKTSIWEKVQRTLKISKDPSPSPTSFDLSPYRPKRSKSFRTAQRNGYSSLNGGFSPSQSPAKKTSTPTSTPVKLENPISPVKRSDSHLNKPVKISYRTEEDVQKSLEDLHDAVRVKTRQELEEMRQEWNKSMRNSLLPVCDDNDSDSSDSSSCQIRIDGAAMHSYLDACERILTSGETLII</sequence>
<evidence type="ECO:0000256" key="1">
    <source>
        <dbReference type="SAM" id="MobiDB-lite"/>
    </source>
</evidence>
<protein>
    <submittedName>
        <fullName evidence="2">Uncharacterized protein</fullName>
    </submittedName>
</protein>
<feature type="region of interest" description="Disordered" evidence="1">
    <location>
        <begin position="76"/>
        <end position="152"/>
    </location>
</feature>
<organism evidence="2 3">
    <name type="scientific">Dimorphilus gyrociliatus</name>
    <dbReference type="NCBI Taxonomy" id="2664684"/>
    <lineage>
        <taxon>Eukaryota</taxon>
        <taxon>Metazoa</taxon>
        <taxon>Spiralia</taxon>
        <taxon>Lophotrochozoa</taxon>
        <taxon>Annelida</taxon>
        <taxon>Polychaeta</taxon>
        <taxon>Polychaeta incertae sedis</taxon>
        <taxon>Dinophilidae</taxon>
        <taxon>Dimorphilus</taxon>
    </lineage>
</organism>
<reference evidence="2 3" key="1">
    <citation type="submission" date="2020-08" db="EMBL/GenBank/DDBJ databases">
        <authorList>
            <person name="Hejnol A."/>
        </authorList>
    </citation>
    <scope>NUCLEOTIDE SEQUENCE [LARGE SCALE GENOMIC DNA]</scope>
</reference>
<accession>A0A7I8VA35</accession>
<dbReference type="OrthoDB" id="10672205at2759"/>
<proteinExistence type="predicted"/>
<gene>
    <name evidence="2" type="ORF">DGYR_LOCUS1286</name>
</gene>